<evidence type="ECO:0000259" key="7">
    <source>
        <dbReference type="Pfam" id="PF13515"/>
    </source>
</evidence>
<dbReference type="PANTHER" id="PTHR37994">
    <property type="entry name" value="ARAE_2_N DOMAIN-CONTAINING PROTEIN-RELATED"/>
    <property type="match status" value="1"/>
</dbReference>
<feature type="transmembrane region" description="Helical" evidence="5">
    <location>
        <begin position="74"/>
        <end position="91"/>
    </location>
</feature>
<accession>A0ABR3ER17</accession>
<keyword evidence="4 5" id="KW-0472">Membrane</keyword>
<keyword evidence="2 5" id="KW-0812">Transmembrane</keyword>
<feature type="domain" description="DUF2421" evidence="6">
    <location>
        <begin position="130"/>
        <end position="347"/>
    </location>
</feature>
<reference evidence="8 9" key="1">
    <citation type="submission" date="2024-02" db="EMBL/GenBank/DDBJ databases">
        <title>A draft genome for the cacao thread blight pathogen Marasmius crinis-equi.</title>
        <authorList>
            <person name="Cohen S.P."/>
            <person name="Baruah I.K."/>
            <person name="Amoako-Attah I."/>
            <person name="Bukari Y."/>
            <person name="Meinhardt L.W."/>
            <person name="Bailey B.A."/>
        </authorList>
    </citation>
    <scope>NUCLEOTIDE SEQUENCE [LARGE SCALE GENOMIC DNA]</scope>
    <source>
        <strain evidence="8 9">GH-76</strain>
    </source>
</reference>
<dbReference type="Pfam" id="PF13515">
    <property type="entry name" value="FUSC_2"/>
    <property type="match status" value="1"/>
</dbReference>
<dbReference type="InterPro" id="IPR018820">
    <property type="entry name" value="BRE4-related_DUF2421"/>
</dbReference>
<dbReference type="InterPro" id="IPR049453">
    <property type="entry name" value="Memb_transporter_dom"/>
</dbReference>
<protein>
    <recommendedName>
        <fullName evidence="10">DUF2421 domain-containing protein</fullName>
    </recommendedName>
</protein>
<gene>
    <name evidence="8" type="ORF">V5O48_016677</name>
</gene>
<keyword evidence="9" id="KW-1185">Reference proteome</keyword>
<evidence type="ECO:0000259" key="6">
    <source>
        <dbReference type="Pfam" id="PF10334"/>
    </source>
</evidence>
<evidence type="ECO:0000256" key="3">
    <source>
        <dbReference type="ARBA" id="ARBA00022989"/>
    </source>
</evidence>
<proteinExistence type="predicted"/>
<comment type="subcellular location">
    <subcellularLocation>
        <location evidence="1">Membrane</location>
        <topology evidence="1">Multi-pass membrane protein</topology>
    </subcellularLocation>
</comment>
<feature type="transmembrane region" description="Helical" evidence="5">
    <location>
        <begin position="111"/>
        <end position="129"/>
    </location>
</feature>
<comment type="caution">
    <text evidence="8">The sequence shown here is derived from an EMBL/GenBank/DDBJ whole genome shotgun (WGS) entry which is preliminary data.</text>
</comment>
<evidence type="ECO:0000256" key="4">
    <source>
        <dbReference type="ARBA" id="ARBA00023136"/>
    </source>
</evidence>
<name>A0ABR3ER17_9AGAR</name>
<evidence type="ECO:0000256" key="5">
    <source>
        <dbReference type="SAM" id="Phobius"/>
    </source>
</evidence>
<dbReference type="PANTHER" id="PTHR37994:SF3">
    <property type="entry name" value="ER TRANSPORTER 6TM N-TERMINAL DOMAIN-CONTAINING PROTEIN"/>
    <property type="match status" value="1"/>
</dbReference>
<evidence type="ECO:0000256" key="2">
    <source>
        <dbReference type="ARBA" id="ARBA00022692"/>
    </source>
</evidence>
<dbReference type="EMBL" id="JBAHYK010002307">
    <property type="protein sequence ID" value="KAL0565348.1"/>
    <property type="molecule type" value="Genomic_DNA"/>
</dbReference>
<organism evidence="8 9">
    <name type="scientific">Marasmius crinis-equi</name>
    <dbReference type="NCBI Taxonomy" id="585013"/>
    <lineage>
        <taxon>Eukaryota</taxon>
        <taxon>Fungi</taxon>
        <taxon>Dikarya</taxon>
        <taxon>Basidiomycota</taxon>
        <taxon>Agaricomycotina</taxon>
        <taxon>Agaricomycetes</taxon>
        <taxon>Agaricomycetidae</taxon>
        <taxon>Agaricales</taxon>
        <taxon>Marasmiineae</taxon>
        <taxon>Marasmiaceae</taxon>
        <taxon>Marasmius</taxon>
    </lineage>
</organism>
<feature type="domain" description="Integral membrane bound transporter" evidence="7">
    <location>
        <begin position="8"/>
        <end position="124"/>
    </location>
</feature>
<feature type="transmembrane region" description="Helical" evidence="5">
    <location>
        <begin position="141"/>
        <end position="160"/>
    </location>
</feature>
<evidence type="ECO:0000256" key="1">
    <source>
        <dbReference type="ARBA" id="ARBA00004141"/>
    </source>
</evidence>
<dbReference type="Proteomes" id="UP001465976">
    <property type="component" value="Unassembled WGS sequence"/>
</dbReference>
<keyword evidence="3 5" id="KW-1133">Transmembrane helix</keyword>
<evidence type="ECO:0000313" key="9">
    <source>
        <dbReference type="Proteomes" id="UP001465976"/>
    </source>
</evidence>
<evidence type="ECO:0000313" key="8">
    <source>
        <dbReference type="EMBL" id="KAL0565348.1"/>
    </source>
</evidence>
<evidence type="ECO:0008006" key="10">
    <source>
        <dbReference type="Google" id="ProtNLM"/>
    </source>
</evidence>
<sequence length="365" mass="40791">MAQTTLNIYASDQIFNLVTRLMGTAAGLVLGLAAWYMGNGHGNGNPYGAAAAVGLWNIPLIFLRLYAPPQYLPAVLLTAATYALIVGYSWVDAHLAPFASPGVGWDVAWKRFVLVAIGSGASFVMMMLPPQSGRKDVRRRNASLIAAISNLYAFLVATWISEDSSPKRDKDGTGEDNLSSKHELSSAVWPGEFRKRIFQLAEEVNNIRQLTHLAKWEGSIRGRWPAEDYQALVEVQAEMIPPLVQLANALVKMDDQWRLKFLHSTRVLNPNFITEVMSIFSIMSQALRTGEPLQEVLHQKLVGRFFYHHHHQLDRRVGAETVTIEQMTSLDYMYYATAVVAVFQLLQVTGRFRVATGDTQVELKR</sequence>
<feature type="transmembrane region" description="Helical" evidence="5">
    <location>
        <begin position="17"/>
        <end position="37"/>
    </location>
</feature>
<feature type="transmembrane region" description="Helical" evidence="5">
    <location>
        <begin position="49"/>
        <end position="67"/>
    </location>
</feature>
<dbReference type="Pfam" id="PF10334">
    <property type="entry name" value="BRE4"/>
    <property type="match status" value="1"/>
</dbReference>